<accession>A0A662DFG7</accession>
<feature type="binding site" evidence="12">
    <location>
        <position position="305"/>
    </location>
    <ligand>
        <name>UDP-N-acetyl-alpha-D-glucosamine</name>
        <dbReference type="ChEBI" id="CHEBI:57705"/>
    </ligand>
</feature>
<dbReference type="GO" id="GO:0051301">
    <property type="term" value="P:cell division"/>
    <property type="evidence" value="ECO:0007669"/>
    <property type="project" value="UniProtKB-KW"/>
</dbReference>
<keyword evidence="9 12" id="KW-0961">Cell wall biogenesis/degradation</keyword>
<keyword evidence="12" id="KW-0670">Pyruvate</keyword>
<comment type="pathway">
    <text evidence="2 12">Cell wall biogenesis; peptidoglycan biosynthesis.</text>
</comment>
<evidence type="ECO:0000256" key="10">
    <source>
        <dbReference type="ARBA" id="ARBA00038367"/>
    </source>
</evidence>
<keyword evidence="5 12" id="KW-0808">Transferase</keyword>
<dbReference type="Pfam" id="PF00275">
    <property type="entry name" value="EPSP_synthase"/>
    <property type="match status" value="1"/>
</dbReference>
<dbReference type="GO" id="GO:0005737">
    <property type="term" value="C:cytoplasm"/>
    <property type="evidence" value="ECO:0007669"/>
    <property type="project" value="UniProtKB-SubCell"/>
</dbReference>
<dbReference type="InterPro" id="IPR013792">
    <property type="entry name" value="RNA3'P_cycl/enolpyr_Trfase_a/b"/>
</dbReference>
<comment type="catalytic activity">
    <reaction evidence="11 12">
        <text>phosphoenolpyruvate + UDP-N-acetyl-alpha-D-glucosamine = UDP-N-acetyl-3-O-(1-carboxyvinyl)-alpha-D-glucosamine + phosphate</text>
        <dbReference type="Rhea" id="RHEA:18681"/>
        <dbReference type="ChEBI" id="CHEBI:43474"/>
        <dbReference type="ChEBI" id="CHEBI:57705"/>
        <dbReference type="ChEBI" id="CHEBI:58702"/>
        <dbReference type="ChEBI" id="CHEBI:68483"/>
        <dbReference type="EC" id="2.5.1.7"/>
    </reaction>
</comment>
<dbReference type="GO" id="GO:0008760">
    <property type="term" value="F:UDP-N-acetylglucosamine 1-carboxyvinyltransferase activity"/>
    <property type="evidence" value="ECO:0007669"/>
    <property type="project" value="UniProtKB-UniRule"/>
</dbReference>
<evidence type="ECO:0000256" key="3">
    <source>
        <dbReference type="ARBA" id="ARBA00022490"/>
    </source>
</evidence>
<comment type="function">
    <text evidence="12">Cell wall formation. Adds enolpyruvyl to UDP-N-acetylglucosamine.</text>
</comment>
<protein>
    <recommendedName>
        <fullName evidence="12">UDP-N-acetylglucosamine 1-carboxyvinyltransferase</fullName>
        <ecNumber evidence="12">2.5.1.7</ecNumber>
    </recommendedName>
    <alternativeName>
        <fullName evidence="12">Enoylpyruvate transferase</fullName>
    </alternativeName>
    <alternativeName>
        <fullName evidence="12">UDP-N-acetylglucosamine enolpyruvyl transferase</fullName>
        <shortName evidence="12">EPT</shortName>
    </alternativeName>
</protein>
<dbReference type="GO" id="GO:0008360">
    <property type="term" value="P:regulation of cell shape"/>
    <property type="evidence" value="ECO:0007669"/>
    <property type="project" value="UniProtKB-KW"/>
</dbReference>
<evidence type="ECO:0000259" key="13">
    <source>
        <dbReference type="Pfam" id="PF00275"/>
    </source>
</evidence>
<keyword evidence="3 12" id="KW-0963">Cytoplasm</keyword>
<dbReference type="UniPathway" id="UPA00219"/>
<evidence type="ECO:0000313" key="14">
    <source>
        <dbReference type="EMBL" id="RLE12696.1"/>
    </source>
</evidence>
<keyword evidence="4 12" id="KW-0132">Cell division</keyword>
<keyword evidence="6 12" id="KW-0133">Cell shape</keyword>
<evidence type="ECO:0000256" key="11">
    <source>
        <dbReference type="ARBA" id="ARBA00047527"/>
    </source>
</evidence>
<dbReference type="AlphaFoldDB" id="A0A662DFG7"/>
<dbReference type="InterPro" id="IPR005750">
    <property type="entry name" value="UDP_GlcNAc_COvinyl_MurA"/>
</dbReference>
<dbReference type="EC" id="2.5.1.7" evidence="12"/>
<keyword evidence="7 12" id="KW-0573">Peptidoglycan synthesis</keyword>
<evidence type="ECO:0000256" key="5">
    <source>
        <dbReference type="ARBA" id="ARBA00022679"/>
    </source>
</evidence>
<dbReference type="HAMAP" id="MF_00111">
    <property type="entry name" value="MurA"/>
    <property type="match status" value="1"/>
</dbReference>
<evidence type="ECO:0000256" key="2">
    <source>
        <dbReference type="ARBA" id="ARBA00004752"/>
    </source>
</evidence>
<dbReference type="GO" id="GO:0071555">
    <property type="term" value="P:cell wall organization"/>
    <property type="evidence" value="ECO:0007669"/>
    <property type="project" value="UniProtKB-KW"/>
</dbReference>
<dbReference type="FunFam" id="3.65.10.10:FF:000001">
    <property type="entry name" value="UDP-N-acetylglucosamine 1-carboxyvinyltransferase"/>
    <property type="match status" value="1"/>
</dbReference>
<organism evidence="14 15">
    <name type="scientific">Aerophobetes bacterium</name>
    <dbReference type="NCBI Taxonomy" id="2030807"/>
    <lineage>
        <taxon>Bacteria</taxon>
        <taxon>Candidatus Aerophobota</taxon>
    </lineage>
</organism>
<proteinExistence type="inferred from homology"/>
<dbReference type="PANTHER" id="PTHR43783">
    <property type="entry name" value="UDP-N-ACETYLGLUCOSAMINE 1-CARBOXYVINYLTRANSFERASE"/>
    <property type="match status" value="1"/>
</dbReference>
<evidence type="ECO:0000256" key="12">
    <source>
        <dbReference type="HAMAP-Rule" id="MF_00111"/>
    </source>
</evidence>
<name>A0A662DFG7_UNCAE</name>
<reference evidence="14 15" key="1">
    <citation type="submission" date="2018-06" db="EMBL/GenBank/DDBJ databases">
        <title>Extensive metabolic versatility and redundancy in microbially diverse, dynamic hydrothermal sediments.</title>
        <authorList>
            <person name="Dombrowski N."/>
            <person name="Teske A."/>
            <person name="Baker B.J."/>
        </authorList>
    </citation>
    <scope>NUCLEOTIDE SEQUENCE [LARGE SCALE GENOMIC DNA]</scope>
    <source>
        <strain evidence="14">B3_G15</strain>
    </source>
</reference>
<dbReference type="NCBIfam" id="TIGR01072">
    <property type="entry name" value="murA"/>
    <property type="match status" value="1"/>
</dbReference>
<gene>
    <name evidence="12 14" type="primary">murA</name>
    <name evidence="14" type="ORF">DRJ04_05715</name>
</gene>
<evidence type="ECO:0000313" key="15">
    <source>
        <dbReference type="Proteomes" id="UP000280417"/>
    </source>
</evidence>
<evidence type="ECO:0000256" key="8">
    <source>
        <dbReference type="ARBA" id="ARBA00023306"/>
    </source>
</evidence>
<dbReference type="EMBL" id="QMQA01000146">
    <property type="protein sequence ID" value="RLE12696.1"/>
    <property type="molecule type" value="Genomic_DNA"/>
</dbReference>
<dbReference type="Gene3D" id="3.65.10.10">
    <property type="entry name" value="Enolpyruvate transferase domain"/>
    <property type="match status" value="2"/>
</dbReference>
<comment type="caution">
    <text evidence="14">The sequence shown here is derived from an EMBL/GenBank/DDBJ whole genome shotgun (WGS) entry which is preliminary data.</text>
</comment>
<feature type="modified residue" description="2-(S-cysteinyl)pyruvic acid O-phosphothioketal" evidence="12">
    <location>
        <position position="116"/>
    </location>
</feature>
<evidence type="ECO:0000256" key="4">
    <source>
        <dbReference type="ARBA" id="ARBA00022618"/>
    </source>
</evidence>
<feature type="active site" description="Proton donor" evidence="12">
    <location>
        <position position="116"/>
    </location>
</feature>
<feature type="domain" description="Enolpyruvate transferase" evidence="13">
    <location>
        <begin position="6"/>
        <end position="406"/>
    </location>
</feature>
<feature type="binding site" evidence="12">
    <location>
        <position position="92"/>
    </location>
    <ligand>
        <name>UDP-N-acetyl-alpha-D-glucosamine</name>
        <dbReference type="ChEBI" id="CHEBI:57705"/>
    </ligand>
</feature>
<evidence type="ECO:0000256" key="1">
    <source>
        <dbReference type="ARBA" id="ARBA00004496"/>
    </source>
</evidence>
<dbReference type="InterPro" id="IPR001986">
    <property type="entry name" value="Enolpyruvate_Tfrase_dom"/>
</dbReference>
<feature type="binding site" evidence="12">
    <location>
        <position position="327"/>
    </location>
    <ligand>
        <name>UDP-N-acetyl-alpha-D-glucosamine</name>
        <dbReference type="ChEBI" id="CHEBI:57705"/>
    </ligand>
</feature>
<comment type="subcellular location">
    <subcellularLocation>
        <location evidence="1 12">Cytoplasm</location>
    </subcellularLocation>
</comment>
<dbReference type="SUPFAM" id="SSF55205">
    <property type="entry name" value="EPT/RTPC-like"/>
    <property type="match status" value="1"/>
</dbReference>
<comment type="similarity">
    <text evidence="10 12">Belongs to the EPSP synthase family. MurA subfamily.</text>
</comment>
<dbReference type="InterPro" id="IPR050068">
    <property type="entry name" value="MurA_subfamily"/>
</dbReference>
<dbReference type="Proteomes" id="UP000280417">
    <property type="component" value="Unassembled WGS sequence"/>
</dbReference>
<evidence type="ECO:0000256" key="7">
    <source>
        <dbReference type="ARBA" id="ARBA00022984"/>
    </source>
</evidence>
<dbReference type="GO" id="GO:0019277">
    <property type="term" value="P:UDP-N-acetylgalactosamine biosynthetic process"/>
    <property type="evidence" value="ECO:0007669"/>
    <property type="project" value="InterPro"/>
</dbReference>
<dbReference type="CDD" id="cd01555">
    <property type="entry name" value="UdpNAET"/>
    <property type="match status" value="1"/>
</dbReference>
<feature type="binding site" evidence="12">
    <location>
        <begin position="121"/>
        <end position="125"/>
    </location>
    <ligand>
        <name>UDP-N-acetyl-alpha-D-glucosamine</name>
        <dbReference type="ChEBI" id="CHEBI:57705"/>
    </ligand>
</feature>
<dbReference type="PANTHER" id="PTHR43783:SF1">
    <property type="entry name" value="UDP-N-ACETYLGLUCOSAMINE 1-CARBOXYVINYLTRANSFERASE"/>
    <property type="match status" value="1"/>
</dbReference>
<sequence length="419" mass="45141">MEKLIVQGKNSLKGEVKISGAKNAALPIMAACLLIEGRCCLKNIPQLTDIKVMIKVLEELGAKVQTEENELMIDASRLMQEKAPAELVSKLRASVLVLGPLLARRRKAKVALPGGCNIGLRPVDLHLRGLSQMGASIRIKDGYIEATANPSLVGGNIYLDFPSVGATENLLLAACFAKGTTIIKNASRTPEVVDLCSFLQKAGVNIKGAGTDTLIVKGKSYLFPANHVIISDRIEAGTFMMAAGITGGEILLKGANFEHLEAPILELKNMGMQIEKMDGKILVKGCFPLKPVQIKTLPHPGFPTDLQPQLTSLACLAKGESRIVETIFESRFSHIPELKKMGAKIEQEKTTIKIKGVPFLKGSQVTAFDIRGGAALVLAGLAATGQTHILNPQHIDRGYQRFEEKLAGLGANIKRVRFD</sequence>
<evidence type="ECO:0000256" key="9">
    <source>
        <dbReference type="ARBA" id="ARBA00023316"/>
    </source>
</evidence>
<comment type="caution">
    <text evidence="12">Lacks conserved residue(s) required for the propagation of feature annotation.</text>
</comment>
<evidence type="ECO:0000256" key="6">
    <source>
        <dbReference type="ARBA" id="ARBA00022960"/>
    </source>
</evidence>
<dbReference type="GO" id="GO:0009252">
    <property type="term" value="P:peptidoglycan biosynthetic process"/>
    <property type="evidence" value="ECO:0007669"/>
    <property type="project" value="UniProtKB-UniRule"/>
</dbReference>
<feature type="binding site" evidence="12">
    <location>
        <begin position="22"/>
        <end position="23"/>
    </location>
    <ligand>
        <name>phosphoenolpyruvate</name>
        <dbReference type="ChEBI" id="CHEBI:58702"/>
    </ligand>
</feature>
<keyword evidence="8 12" id="KW-0131">Cell cycle</keyword>
<dbReference type="InterPro" id="IPR036968">
    <property type="entry name" value="Enolpyruvate_Tfrase_sf"/>
</dbReference>
<dbReference type="NCBIfam" id="NF006873">
    <property type="entry name" value="PRK09369.1"/>
    <property type="match status" value="1"/>
</dbReference>